<dbReference type="EC" id="2.4.-.-" evidence="3"/>
<feature type="coiled-coil region" evidence="1">
    <location>
        <begin position="524"/>
        <end position="551"/>
    </location>
</feature>
<gene>
    <name evidence="3" type="ORF">ACFPQ3_04890</name>
</gene>
<feature type="domain" description="Glycosyl transferase family 1" evidence="2">
    <location>
        <begin position="194"/>
        <end position="343"/>
    </location>
</feature>
<sequence length="574" mass="66379">MKNILFISPTGTLDNGAEISITNLMGFLIEEKRYNIFNIYPVSPHPSQVNYVEKLKDFGVQNIPLATPEWWWMEAPEPSDFEESTKLAFYRENLYQIRKVIRESDIDLVITNTVNTFYGAIAAACEGVAHYWLIHEFPNAEFEYYKDKLPFIIENSDKVFAVRGNLANELNRLTSTFSSCKMGTFIPYSEIKNHQDFLDEQGDEIRLISVGKINENKNQLEIIKAYSQLGISNPLIFIGGWDDEYKKQCDRFIKEHRLKSVVFMGHKDNPWEHISEKDIAIFSSKMETFGLVYVEAILNGIPTIVSDNPGFLTVHDFFNVGRLYPLGNLDRLVSTIQQMIANFDIEKYELIKRKSELANQFTLRTCFKEVIESIDQMAMPSPKSIRALESLFGRFKEDLDILQLMNQEVRIFYQYENEGFSINNSMAFCLKNKDILEFQIPQGVKVLRIDLGEVPMIFQNVCLSSFNFKTEILPHSSNGLRYTNGVIFGNSDPQLIYNIAHFGEKFVLSYEKLNMIEDTGISFYQELTQKFVDLEAKNKDLSDEIKVVSNQYRAVIGSKRWTIPTKIINIIRRK</sequence>
<keyword evidence="1" id="KW-0175">Coiled coil</keyword>
<dbReference type="GO" id="GO:0016757">
    <property type="term" value="F:glycosyltransferase activity"/>
    <property type="evidence" value="ECO:0007669"/>
    <property type="project" value="UniProtKB-KW"/>
</dbReference>
<name>A0ABW0UBL1_9STRE</name>
<proteinExistence type="predicted"/>
<reference evidence="4" key="1">
    <citation type="journal article" date="2019" name="Int. J. Syst. Evol. Microbiol.">
        <title>The Global Catalogue of Microorganisms (GCM) 10K type strain sequencing project: providing services to taxonomists for standard genome sequencing and annotation.</title>
        <authorList>
            <consortium name="The Broad Institute Genomics Platform"/>
            <consortium name="The Broad Institute Genome Sequencing Center for Infectious Disease"/>
            <person name="Wu L."/>
            <person name="Ma J."/>
        </authorList>
    </citation>
    <scope>NUCLEOTIDE SEQUENCE [LARGE SCALE GENOMIC DNA]</scope>
    <source>
        <strain evidence="4">DT43</strain>
    </source>
</reference>
<dbReference type="Gene3D" id="3.40.50.2000">
    <property type="entry name" value="Glycogen Phosphorylase B"/>
    <property type="match status" value="2"/>
</dbReference>
<evidence type="ECO:0000259" key="2">
    <source>
        <dbReference type="Pfam" id="PF00534"/>
    </source>
</evidence>
<keyword evidence="4" id="KW-1185">Reference proteome</keyword>
<evidence type="ECO:0000256" key="1">
    <source>
        <dbReference type="SAM" id="Coils"/>
    </source>
</evidence>
<dbReference type="RefSeq" id="WP_156805466.1">
    <property type="nucleotide sequence ID" value="NZ_JBHSOJ010000016.1"/>
</dbReference>
<accession>A0ABW0UBL1</accession>
<evidence type="ECO:0000313" key="4">
    <source>
        <dbReference type="Proteomes" id="UP001596110"/>
    </source>
</evidence>
<organism evidence="3 4">
    <name type="scientific">Streptococcus caledonicus</name>
    <dbReference type="NCBI Taxonomy" id="2614158"/>
    <lineage>
        <taxon>Bacteria</taxon>
        <taxon>Bacillati</taxon>
        <taxon>Bacillota</taxon>
        <taxon>Bacilli</taxon>
        <taxon>Lactobacillales</taxon>
        <taxon>Streptococcaceae</taxon>
        <taxon>Streptococcus</taxon>
    </lineage>
</organism>
<dbReference type="SUPFAM" id="SSF53756">
    <property type="entry name" value="UDP-Glycosyltransferase/glycogen phosphorylase"/>
    <property type="match status" value="1"/>
</dbReference>
<evidence type="ECO:0000313" key="3">
    <source>
        <dbReference type="EMBL" id="MFC5630942.1"/>
    </source>
</evidence>
<keyword evidence="3" id="KW-0328">Glycosyltransferase</keyword>
<dbReference type="PANTHER" id="PTHR45947:SF3">
    <property type="entry name" value="SULFOQUINOVOSYL TRANSFERASE SQD2"/>
    <property type="match status" value="1"/>
</dbReference>
<dbReference type="Pfam" id="PF00534">
    <property type="entry name" value="Glycos_transf_1"/>
    <property type="match status" value="1"/>
</dbReference>
<dbReference type="InterPro" id="IPR050194">
    <property type="entry name" value="Glycosyltransferase_grp1"/>
</dbReference>
<comment type="caution">
    <text evidence="3">The sequence shown here is derived from an EMBL/GenBank/DDBJ whole genome shotgun (WGS) entry which is preliminary data.</text>
</comment>
<keyword evidence="3" id="KW-0808">Transferase</keyword>
<dbReference type="Proteomes" id="UP001596110">
    <property type="component" value="Unassembled WGS sequence"/>
</dbReference>
<dbReference type="PANTHER" id="PTHR45947">
    <property type="entry name" value="SULFOQUINOVOSYL TRANSFERASE SQD2"/>
    <property type="match status" value="1"/>
</dbReference>
<protein>
    <submittedName>
        <fullName evidence="3">Glycosyltransferase</fullName>
        <ecNumber evidence="3">2.4.-.-</ecNumber>
    </submittedName>
</protein>
<dbReference type="InterPro" id="IPR001296">
    <property type="entry name" value="Glyco_trans_1"/>
</dbReference>
<dbReference type="EMBL" id="JBHSOJ010000016">
    <property type="protein sequence ID" value="MFC5630942.1"/>
    <property type="molecule type" value="Genomic_DNA"/>
</dbReference>